<proteinExistence type="predicted"/>
<sequence length="15" mass="1683">MEAEETSKTESSQII</sequence>
<dbReference type="EMBL" id="GBXM01024501">
    <property type="protein sequence ID" value="JAH84076.1"/>
    <property type="molecule type" value="Transcribed_RNA"/>
</dbReference>
<protein>
    <submittedName>
        <fullName evidence="1">Uncharacterized protein</fullName>
    </submittedName>
</protein>
<organism evidence="1">
    <name type="scientific">Anguilla anguilla</name>
    <name type="common">European freshwater eel</name>
    <name type="synonym">Muraena anguilla</name>
    <dbReference type="NCBI Taxonomy" id="7936"/>
    <lineage>
        <taxon>Eukaryota</taxon>
        <taxon>Metazoa</taxon>
        <taxon>Chordata</taxon>
        <taxon>Craniata</taxon>
        <taxon>Vertebrata</taxon>
        <taxon>Euteleostomi</taxon>
        <taxon>Actinopterygii</taxon>
        <taxon>Neopterygii</taxon>
        <taxon>Teleostei</taxon>
        <taxon>Anguilliformes</taxon>
        <taxon>Anguillidae</taxon>
        <taxon>Anguilla</taxon>
    </lineage>
</organism>
<name>A0A0E9W171_ANGAN</name>
<evidence type="ECO:0000313" key="1">
    <source>
        <dbReference type="EMBL" id="JAH84076.1"/>
    </source>
</evidence>
<reference evidence="1" key="1">
    <citation type="submission" date="2014-11" db="EMBL/GenBank/DDBJ databases">
        <authorList>
            <person name="Amaro Gonzalez C."/>
        </authorList>
    </citation>
    <scope>NUCLEOTIDE SEQUENCE</scope>
</reference>
<accession>A0A0E9W171</accession>
<reference evidence="1" key="2">
    <citation type="journal article" date="2015" name="Fish Shellfish Immunol.">
        <title>Early steps in the European eel (Anguilla anguilla)-Vibrio vulnificus interaction in the gills: Role of the RtxA13 toxin.</title>
        <authorList>
            <person name="Callol A."/>
            <person name="Pajuelo D."/>
            <person name="Ebbesson L."/>
            <person name="Teles M."/>
            <person name="MacKenzie S."/>
            <person name="Amaro C."/>
        </authorList>
    </citation>
    <scope>NUCLEOTIDE SEQUENCE</scope>
</reference>